<reference evidence="8 9" key="1">
    <citation type="submission" date="2023-08" db="EMBL/GenBank/DDBJ databases">
        <title>Annotated Genome Sequence of Vanrija albida AlHP1.</title>
        <authorList>
            <person name="Herzog R."/>
        </authorList>
    </citation>
    <scope>NUCLEOTIDE SEQUENCE [LARGE SCALE GENOMIC DNA]</scope>
    <source>
        <strain evidence="8 9">AlHP1</strain>
    </source>
</reference>
<dbReference type="Proteomes" id="UP001565368">
    <property type="component" value="Unassembled WGS sequence"/>
</dbReference>
<dbReference type="GeneID" id="95983305"/>
<keyword evidence="4" id="KW-0539">Nucleus</keyword>
<comment type="subcellular location">
    <subcellularLocation>
        <location evidence="1">Nucleus</location>
        <location evidence="1">Nucleolus</location>
    </subcellularLocation>
</comment>
<evidence type="ECO:0000256" key="2">
    <source>
        <dbReference type="ARBA" id="ARBA00022517"/>
    </source>
</evidence>
<evidence type="ECO:0000259" key="7">
    <source>
        <dbReference type="SMART" id="SM00670"/>
    </source>
</evidence>
<evidence type="ECO:0000256" key="3">
    <source>
        <dbReference type="ARBA" id="ARBA00022552"/>
    </source>
</evidence>
<dbReference type="SUPFAM" id="SSF88723">
    <property type="entry name" value="PIN domain-like"/>
    <property type="match status" value="1"/>
</dbReference>
<dbReference type="Gene3D" id="3.40.50.1010">
    <property type="entry name" value="5'-nuclease"/>
    <property type="match status" value="1"/>
</dbReference>
<organism evidence="8 9">
    <name type="scientific">Vanrija albida</name>
    <dbReference type="NCBI Taxonomy" id="181172"/>
    <lineage>
        <taxon>Eukaryota</taxon>
        <taxon>Fungi</taxon>
        <taxon>Dikarya</taxon>
        <taxon>Basidiomycota</taxon>
        <taxon>Agaricomycotina</taxon>
        <taxon>Tremellomycetes</taxon>
        <taxon>Trichosporonales</taxon>
        <taxon>Trichosporonaceae</taxon>
        <taxon>Vanrija</taxon>
    </lineage>
</organism>
<evidence type="ECO:0000256" key="4">
    <source>
        <dbReference type="ARBA" id="ARBA00023242"/>
    </source>
</evidence>
<evidence type="ECO:0000256" key="1">
    <source>
        <dbReference type="ARBA" id="ARBA00004604"/>
    </source>
</evidence>
<evidence type="ECO:0000256" key="5">
    <source>
        <dbReference type="ARBA" id="ARBA00024026"/>
    </source>
</evidence>
<feature type="domain" description="PIN" evidence="7">
    <location>
        <begin position="66"/>
        <end position="165"/>
    </location>
</feature>
<dbReference type="InterPro" id="IPR002716">
    <property type="entry name" value="PIN_dom"/>
</dbReference>
<keyword evidence="2" id="KW-0690">Ribosome biogenesis</keyword>
<name>A0ABR3Q994_9TREE</name>
<dbReference type="InterPro" id="IPR029060">
    <property type="entry name" value="PIN-like_dom_sf"/>
</dbReference>
<dbReference type="InterPro" id="IPR037503">
    <property type="entry name" value="Fcf1_PIN"/>
</dbReference>
<dbReference type="SMART" id="SM00670">
    <property type="entry name" value="PINc"/>
    <property type="match status" value="1"/>
</dbReference>
<comment type="caution">
    <text evidence="8">The sequence shown here is derived from an EMBL/GenBank/DDBJ whole genome shotgun (WGS) entry which is preliminary data.</text>
</comment>
<evidence type="ECO:0000313" key="9">
    <source>
        <dbReference type="Proteomes" id="UP001565368"/>
    </source>
</evidence>
<dbReference type="RefSeq" id="XP_069211255.1">
    <property type="nucleotide sequence ID" value="XM_069350869.1"/>
</dbReference>
<comment type="similarity">
    <text evidence="5">Belongs to the UTP23/FCF1 family. FCF1 subfamily.</text>
</comment>
<dbReference type="EMBL" id="JBBXJM010000002">
    <property type="protein sequence ID" value="KAL1411311.1"/>
    <property type="molecule type" value="Genomic_DNA"/>
</dbReference>
<feature type="coiled-coil region" evidence="6">
    <location>
        <begin position="24"/>
        <end position="51"/>
    </location>
</feature>
<proteinExistence type="inferred from homology"/>
<dbReference type="PANTHER" id="PTHR12416">
    <property type="entry name" value="RRNA-PROCESSING PROTEIN UTP23 HOMOLOG"/>
    <property type="match status" value="1"/>
</dbReference>
<sequence>MGKAKTTRKFAAVKRMLKPSDPRLKENIEKAAKVEAKKKQLEEKKQVAQVSSSLFLSHNTDLGPPYRVLVDTNFINFSIQNKIELVQGMMDCLMAKCIPTISDCVLAELEKLGPKYRLALKIAKDPRFDRVHCDHKGTYADDCLVERVSAHKCYIVATCDRDLRRRIRKVPGVPLMYVVKHRYQIERLPDGGASFT</sequence>
<dbReference type="Pfam" id="PF04900">
    <property type="entry name" value="Fcf1"/>
    <property type="match status" value="1"/>
</dbReference>
<evidence type="ECO:0000256" key="6">
    <source>
        <dbReference type="SAM" id="Coils"/>
    </source>
</evidence>
<keyword evidence="3" id="KW-0698">rRNA processing</keyword>
<gene>
    <name evidence="8" type="primary">OSH6_1</name>
    <name evidence="8" type="ORF">Q8F55_002262</name>
</gene>
<keyword evidence="9" id="KW-1185">Reference proteome</keyword>
<dbReference type="CDD" id="cd09864">
    <property type="entry name" value="PIN_Fcf1-like"/>
    <property type="match status" value="1"/>
</dbReference>
<keyword evidence="6" id="KW-0175">Coiled coil</keyword>
<accession>A0ABR3Q994</accession>
<dbReference type="InterPro" id="IPR006984">
    <property type="entry name" value="Fcf1/UTP23"/>
</dbReference>
<protein>
    <submittedName>
        <fullName evidence="8">Oxysterol-binding protein OBPa</fullName>
    </submittedName>
</protein>
<evidence type="ECO:0000313" key="8">
    <source>
        <dbReference type="EMBL" id="KAL1411311.1"/>
    </source>
</evidence>